<dbReference type="InterPro" id="IPR000700">
    <property type="entry name" value="PAS-assoc_C"/>
</dbReference>
<dbReference type="SUPFAM" id="SSF53335">
    <property type="entry name" value="S-adenosyl-L-methionine-dependent methyltransferases"/>
    <property type="match status" value="1"/>
</dbReference>
<dbReference type="InterPro" id="IPR029063">
    <property type="entry name" value="SAM-dependent_MTases_sf"/>
</dbReference>
<evidence type="ECO:0000259" key="12">
    <source>
        <dbReference type="PROSITE" id="PS50112"/>
    </source>
</evidence>
<dbReference type="InterPro" id="IPR000673">
    <property type="entry name" value="Sig_transdc_resp-reg_Me-estase"/>
</dbReference>
<dbReference type="CDD" id="cd16434">
    <property type="entry name" value="CheB-CheR_fusion"/>
    <property type="match status" value="1"/>
</dbReference>
<feature type="domain" description="PAS" evidence="12">
    <location>
        <begin position="1930"/>
        <end position="2003"/>
    </location>
</feature>
<dbReference type="Pfam" id="PF00512">
    <property type="entry name" value="HisKA"/>
    <property type="match status" value="1"/>
</dbReference>
<dbReference type="SUPFAM" id="SSF52738">
    <property type="entry name" value="Methylesterase CheB, C-terminal domain"/>
    <property type="match status" value="1"/>
</dbReference>
<dbReference type="SUPFAM" id="SSF55874">
    <property type="entry name" value="ATPase domain of HSP90 chaperone/DNA topoisomerase II/histidine kinase"/>
    <property type="match status" value="1"/>
</dbReference>
<dbReference type="PANTHER" id="PTHR24422">
    <property type="entry name" value="CHEMOTAXIS PROTEIN METHYLTRANSFERASE"/>
    <property type="match status" value="1"/>
</dbReference>
<dbReference type="InterPro" id="IPR036097">
    <property type="entry name" value="HisK_dim/P_sf"/>
</dbReference>
<dbReference type="SUPFAM" id="SSF55781">
    <property type="entry name" value="GAF domain-like"/>
    <property type="match status" value="2"/>
</dbReference>
<dbReference type="PRINTS" id="PR00996">
    <property type="entry name" value="CHERMTFRASE"/>
</dbReference>
<dbReference type="CDD" id="cd16922">
    <property type="entry name" value="HATPase_EvgS-ArcB-TorS-like"/>
    <property type="match status" value="1"/>
</dbReference>
<feature type="domain" description="PAC" evidence="13">
    <location>
        <begin position="1749"/>
        <end position="1801"/>
    </location>
</feature>
<dbReference type="SMART" id="SM00388">
    <property type="entry name" value="HisKA"/>
    <property type="match status" value="1"/>
</dbReference>
<feature type="domain" description="PAS" evidence="12">
    <location>
        <begin position="952"/>
        <end position="1024"/>
    </location>
</feature>
<dbReference type="Pfam" id="PF00989">
    <property type="entry name" value="PAS"/>
    <property type="match status" value="1"/>
</dbReference>
<feature type="domain" description="CheR-type methyltransferase" evidence="15">
    <location>
        <begin position="219"/>
        <end position="477"/>
    </location>
</feature>
<dbReference type="SUPFAM" id="SSF52172">
    <property type="entry name" value="CheY-like"/>
    <property type="match status" value="1"/>
</dbReference>
<dbReference type="EMBL" id="CP042910">
    <property type="protein sequence ID" value="QEG15993.1"/>
    <property type="molecule type" value="Genomic_DNA"/>
</dbReference>
<dbReference type="SMART" id="SM00387">
    <property type="entry name" value="HATPase_c"/>
    <property type="match status" value="1"/>
</dbReference>
<dbReference type="CDD" id="cd17546">
    <property type="entry name" value="REC_hyHK_CKI1_RcsC-like"/>
    <property type="match status" value="1"/>
</dbReference>
<feature type="domain" description="PAC" evidence="13">
    <location>
        <begin position="1326"/>
        <end position="1382"/>
    </location>
</feature>
<evidence type="ECO:0000259" key="14">
    <source>
        <dbReference type="PROSITE" id="PS50122"/>
    </source>
</evidence>
<feature type="domain" description="PAS" evidence="12">
    <location>
        <begin position="1383"/>
        <end position="1453"/>
    </location>
</feature>
<dbReference type="CDD" id="cd00082">
    <property type="entry name" value="HisKA"/>
    <property type="match status" value="1"/>
</dbReference>
<feature type="domain" description="PAC" evidence="13">
    <location>
        <begin position="899"/>
        <end position="951"/>
    </location>
</feature>
<evidence type="ECO:0000256" key="8">
    <source>
        <dbReference type="PROSITE-ProRule" id="PRU00169"/>
    </source>
</evidence>
<feature type="domain" description="PAS" evidence="12">
    <location>
        <begin position="1802"/>
        <end position="1874"/>
    </location>
</feature>
<keyword evidence="4 16" id="KW-0808">Transferase</keyword>
<dbReference type="GeneID" id="98646468"/>
<dbReference type="EC" id="2.7.13.3" evidence="16"/>
<keyword evidence="9" id="KW-0175">Coiled coil</keyword>
<dbReference type="InterPro" id="IPR036890">
    <property type="entry name" value="HATPase_C_sf"/>
</dbReference>
<feature type="domain" description="PAS" evidence="12">
    <location>
        <begin position="1250"/>
        <end position="1324"/>
    </location>
</feature>
<dbReference type="Pfam" id="PF13596">
    <property type="entry name" value="PAS_10"/>
    <property type="match status" value="1"/>
</dbReference>
<dbReference type="InterPro" id="IPR000780">
    <property type="entry name" value="CheR_MeTrfase"/>
</dbReference>
<dbReference type="InterPro" id="IPR022642">
    <property type="entry name" value="CheR_C"/>
</dbReference>
<dbReference type="InterPro" id="IPR036804">
    <property type="entry name" value="CheR_N_sf"/>
</dbReference>
<evidence type="ECO:0000256" key="7">
    <source>
        <dbReference type="PROSITE-ProRule" id="PRU00050"/>
    </source>
</evidence>
<dbReference type="InterPro" id="IPR003018">
    <property type="entry name" value="GAF"/>
</dbReference>
<name>A0ABX5YJY0_9PLAN</name>
<feature type="domain" description="Histidine kinase" evidence="10">
    <location>
        <begin position="2081"/>
        <end position="2297"/>
    </location>
</feature>
<proteinExistence type="predicted"/>
<dbReference type="PROSITE" id="PS50112">
    <property type="entry name" value="PAS"/>
    <property type="match status" value="7"/>
</dbReference>
<evidence type="ECO:0000259" key="13">
    <source>
        <dbReference type="PROSITE" id="PS50113"/>
    </source>
</evidence>
<dbReference type="Pfam" id="PF00072">
    <property type="entry name" value="Response_reg"/>
    <property type="match status" value="1"/>
</dbReference>
<sequence length="2453" mass="277841">MKQNRQQSNNQPIIVGVGSSAGGLEAFGILLESLQDATGLALVYIQHLDPASKAVLLELLTKYTSLELTELGDRTKLISGKIYVCPPQGLLEIRNGVVTLADTETDPHPSHAIDHFFHSLAEDQGERAVGVILSGAGSDGTLGLKAISDSGGLTFAQDSKSAKYDSMPRSAATTGVADHVLPPGDIARELIQYAEHLHKLNTSASLTRFQDQIIDAIPQITAILQKKTGHNFQHYKTSTLSRRIQRRMQVLKKSNVKEYLGYLQENEEETQALFRELLIGVTEFFRDPQAFDSLASEVLPRLFENRSADDCVRIWVAGCANGSEAYTIAILCREAMDDLKSPPQLQIFATDIDERALQVGRAGIYPVGIENHVSPERLKRFFIRRGKRYEVTREIRELVLFSVHNLISDPPFSRLDLISCRNLLIYLGPHLQKKLIPLFHYALLPSGYLLLGPSENITTHAELFRTLDSKFRISQRKGTAVKSAATLPLMPGKLHLKSSQEREPDEKVDLQNFRQRILLDEFAPKSCVIDESGQILNADADMEKFLTLGEGDFQNNIVKMAAKGLRVGLRSALNEAIKTRRKVQQQHLTIRKGDQIQEVMITVQPMPRLGEDEGLFMVVFHDVGLPVKKEVNEESPRETVPHADAIIAQLEYELQCSRDELEKTLQDMDVAHEELKSTNEELLSMNEELQSANEELETSKEEITAVSNSVARTNSDLENLLRSTQIATVFLDDELLIRSFTPAITEIYSLIHTDIGRPLERFVPLVEEMPPLPDPRKLQQSHPIEHTVVADSGKVYIRRVLPYQSYSGQNEGIVVTFIDVSELHNSQELFQLLIDASSQIVWMTDAAGIVVEDSPSWREFTGQTYEEWKGTGWLNAIHPDDQQATIQAWQTAVSNIETFSVEYRLWHQQGEWRWMHARGVPQKLPDGSILRWIGMNTDITEQKEAQRVILESSRQLQLGVEIANLGLARVDYANNCITLTPEAAAIYGLGYQEILITRDEMLDLYHPEDRQDAADQIQACIQECGDGRCDLEHRLILPSGEIRWISARKQIYFDRSVEPAVPVYATLVAQDITISKREELNLAFLSDLQTQLIPLYNVDDLMEVATRETAKYLDLFRCLIVEFDANADYADILFEHHDDSLHSIVGKHRVRDFHTESERQKLLAGEQFFISDTLYPEQDSRIAENFQSINVRAYCNSAYITPQGIKFVISAVKREAYQWRPDELKLLQEITNRLCIRIERARAEAELADREAHLRRVINNQLGLVGVIGRDGRLLEVDDDSMKIAGLTREDVIGKHFAECAWWTYDEAVSQKMRESMQKAFAGEVVRYDVPLFAAGLGGAERRLMIDFMMAPVFNKNGEVEYLIPSGVDISERVAVENLHKETAARLESMFNSAVDGMITINAAGNMDSINPAALDLFGYELEELQGQNVNMLMPDPWHSEHDSYLNAYLKTGQAKIIGSKREVLGLRKDGSTFAMELAVSEAYMRGEILFVGTVRDISERKQRELNLAFIDELQLLLGAPLLIEEIMQQTCARITDFLGVSRCLLIELDTEAEIADVVYEAHESGLSDISGRHTITNFLEEQEQEPLLAGQPILIGDTQNHHRISKRTKNFAALDIGSLLLIPFVSEKRLKFVLTICNQQPCQWQAVVIDLLQELTPRIFVRLERARAEAALRESEARFRDLADNMSQFAWMADEKGFIFWYNQRWFEYTGTTLEEMQGWGWKKVHHPEHVDRVVKRIQHSWDTGETWEDTFPIRSKEGEFRWFLSRAVPIRDASGKILRWFGTNTDITSTREQEQRVRASEARLRLAMQAANLSLWQWDIDKDKIYWSHDSHELSSMEPRQAVGGLQHFLNLVHRNDREAVEHSLRSCLSNGKPFQAEFRTRKSENTYAWVLSTAYLTTDSTDNSTVMVGVNLDITERKKSELEIKLSEERLRNAAESAGFGMLHIDLLEETTAFSPEMKRMLGLPDNAENNLKFGEVPDWIHPKDRSAYRKHLQESAALPEGKNQSLDHRIIRPDGETRWVRLHARPVFTGKGSRRKATQLIGTLLDITSQRQFEQSLKEARQMAEAANESKSAFLANMSHEIRTPMTAIMGYIDLIDELIDHKIATAYLSTVRRNGEFLLDIINDILDLSKIEAGKLDIIRERFSPHQLLEDVCSIMDVRAAENRLELDIFYYGKIPAEIESDPKRLKQILINLVGNAIKFTMKGSVKIFVSCNDQQLQFIIVDTGIGITTRQQKRLFRPFSQGDHTVNREFGGTGLGLAISQRLANMLGGEICVESEKDKGSKFTVTIATGDISEVKMIQPRASTEPSQEPKKEEEIVLNCRVLVVDDRREIRFLSKRFLTLAGASVAEAVDGEQAIIVVTESMQENQPFDLILLDMQMPKLDGYETARQLRKLGFTAPIIALTADAMQGDMSRCIECGCNDYLSKPIDKTLLLQTINRYVNSDTDLV</sequence>
<dbReference type="Gene3D" id="1.10.155.10">
    <property type="entry name" value="Chemotaxis receptor methyltransferase CheR, N-terminal domain"/>
    <property type="match status" value="1"/>
</dbReference>
<feature type="domain" description="CheB-type methylesterase" evidence="14">
    <location>
        <begin position="14"/>
        <end position="197"/>
    </location>
</feature>
<dbReference type="Gene3D" id="3.30.565.10">
    <property type="entry name" value="Histidine kinase-like ATPase, C-terminal domain"/>
    <property type="match status" value="1"/>
</dbReference>
<dbReference type="Pfam" id="PF01739">
    <property type="entry name" value="CheR"/>
    <property type="match status" value="1"/>
</dbReference>
<dbReference type="Pfam" id="PF08447">
    <property type="entry name" value="PAS_3"/>
    <property type="match status" value="5"/>
</dbReference>
<feature type="domain" description="PAS" evidence="12">
    <location>
        <begin position="826"/>
        <end position="896"/>
    </location>
</feature>
<protein>
    <submittedName>
        <fullName evidence="16">Autoinducer 2 sensor kinase/phosphatase LuxQ</fullName>
        <ecNumber evidence="16">2.7.13.3</ecNumber>
    </submittedName>
</protein>
<feature type="domain" description="Response regulatory" evidence="11">
    <location>
        <begin position="2327"/>
        <end position="2446"/>
    </location>
</feature>
<keyword evidence="7" id="KW-0145">Chemotaxis</keyword>
<evidence type="ECO:0000259" key="10">
    <source>
        <dbReference type="PROSITE" id="PS50109"/>
    </source>
</evidence>
<feature type="active site" evidence="7">
    <location>
        <position position="47"/>
    </location>
</feature>
<evidence type="ECO:0000256" key="3">
    <source>
        <dbReference type="ARBA" id="ARBA00022603"/>
    </source>
</evidence>
<reference evidence="16 17" key="1">
    <citation type="submission" date="2019-08" db="EMBL/GenBank/DDBJ databases">
        <title>Deep-cultivation of Planctomycetes and their phenomic and genomic characterization uncovers novel biology.</title>
        <authorList>
            <person name="Wiegand S."/>
            <person name="Jogler M."/>
            <person name="Boedeker C."/>
            <person name="Pinto D."/>
            <person name="Vollmers J."/>
            <person name="Rivas-Marin E."/>
            <person name="Kohn T."/>
            <person name="Peeters S.H."/>
            <person name="Heuer A."/>
            <person name="Rast P."/>
            <person name="Oberbeckmann S."/>
            <person name="Bunk B."/>
            <person name="Jeske O."/>
            <person name="Meyerdierks A."/>
            <person name="Storesund J.E."/>
            <person name="Kallscheuer N."/>
            <person name="Luecker S."/>
            <person name="Lage O.M."/>
            <person name="Pohl T."/>
            <person name="Merkel B.J."/>
            <person name="Hornburger P."/>
            <person name="Mueller R.-W."/>
            <person name="Bruemmer F."/>
            <person name="Labrenz M."/>
            <person name="Spormann A.M."/>
            <person name="Op den Camp H."/>
            <person name="Overmann J."/>
            <person name="Amann R."/>
            <person name="Jetten M.S.M."/>
            <person name="Mascher T."/>
            <person name="Medema M.H."/>
            <person name="Devos D.P."/>
            <person name="Kaster A.-K."/>
            <person name="Ovreas L."/>
            <person name="Rohde M."/>
            <person name="Galperin M.Y."/>
            <person name="Jogler C."/>
        </authorList>
    </citation>
    <scope>NUCLEOTIDE SEQUENCE [LARGE SCALE GENOMIC DNA]</scope>
    <source>
        <strain evidence="16 17">DSM 8797</strain>
    </source>
</reference>
<dbReference type="PROSITE" id="PS50110">
    <property type="entry name" value="RESPONSE_REGULATORY"/>
    <property type="match status" value="1"/>
</dbReference>
<gene>
    <name evidence="16" type="primary">luxQ_2</name>
    <name evidence="16" type="ORF">GmarT_18540</name>
</gene>
<dbReference type="PROSITE" id="PS50122">
    <property type="entry name" value="CHEB"/>
    <property type="match status" value="1"/>
</dbReference>
<keyword evidence="6 16" id="KW-0418">Kinase</keyword>
<evidence type="ECO:0000256" key="6">
    <source>
        <dbReference type="ARBA" id="ARBA00022777"/>
    </source>
</evidence>
<feature type="active site" evidence="7">
    <location>
        <position position="20"/>
    </location>
</feature>
<keyword evidence="7" id="KW-0378">Hydrolase</keyword>
<keyword evidence="17" id="KW-1185">Reference proteome</keyword>
<organism evidence="16 17">
    <name type="scientific">Gimesia maris</name>
    <dbReference type="NCBI Taxonomy" id="122"/>
    <lineage>
        <taxon>Bacteria</taxon>
        <taxon>Pseudomonadati</taxon>
        <taxon>Planctomycetota</taxon>
        <taxon>Planctomycetia</taxon>
        <taxon>Planctomycetales</taxon>
        <taxon>Planctomycetaceae</taxon>
        <taxon>Gimesia</taxon>
    </lineage>
</organism>
<dbReference type="SMART" id="SM00065">
    <property type="entry name" value="GAF"/>
    <property type="match status" value="2"/>
</dbReference>
<dbReference type="NCBIfam" id="TIGR00229">
    <property type="entry name" value="sensory_box"/>
    <property type="match status" value="6"/>
</dbReference>
<feature type="domain" description="PAC" evidence="13">
    <location>
        <begin position="2008"/>
        <end position="2063"/>
    </location>
</feature>
<dbReference type="InterPro" id="IPR001789">
    <property type="entry name" value="Sig_transdc_resp-reg_receiver"/>
</dbReference>
<dbReference type="InterPro" id="IPR035909">
    <property type="entry name" value="CheB_C"/>
</dbReference>
<dbReference type="PROSITE" id="PS50113">
    <property type="entry name" value="PAC"/>
    <property type="match status" value="6"/>
</dbReference>
<dbReference type="SUPFAM" id="SSF47757">
    <property type="entry name" value="Chemotaxis receptor methyltransferase CheR, N-terminal domain"/>
    <property type="match status" value="1"/>
</dbReference>
<dbReference type="InterPro" id="IPR029016">
    <property type="entry name" value="GAF-like_dom_sf"/>
</dbReference>
<dbReference type="Pfam" id="PF01339">
    <property type="entry name" value="CheB_methylest"/>
    <property type="match status" value="1"/>
</dbReference>
<dbReference type="InterPro" id="IPR001610">
    <property type="entry name" value="PAC"/>
</dbReference>
<comment type="catalytic activity">
    <reaction evidence="1">
        <text>ATP + protein L-histidine = ADP + protein N-phospho-L-histidine.</text>
        <dbReference type="EC" id="2.7.13.3"/>
    </reaction>
</comment>
<dbReference type="InterPro" id="IPR013655">
    <property type="entry name" value="PAS_fold_3"/>
</dbReference>
<feature type="coiled-coil region" evidence="9">
    <location>
        <begin position="647"/>
        <end position="709"/>
    </location>
</feature>
<dbReference type="InterPro" id="IPR013656">
    <property type="entry name" value="PAS_4"/>
</dbReference>
<feature type="active site" evidence="7">
    <location>
        <position position="139"/>
    </location>
</feature>
<dbReference type="InterPro" id="IPR050903">
    <property type="entry name" value="Bact_Chemotaxis_MeTrfase"/>
</dbReference>
<dbReference type="Proteomes" id="UP000322887">
    <property type="component" value="Chromosome"/>
</dbReference>
<dbReference type="InterPro" id="IPR003661">
    <property type="entry name" value="HisK_dim/P_dom"/>
</dbReference>
<dbReference type="Pfam" id="PF03705">
    <property type="entry name" value="CheR_N"/>
    <property type="match status" value="1"/>
</dbReference>
<dbReference type="SMART" id="SM00091">
    <property type="entry name" value="PAS"/>
    <property type="match status" value="8"/>
</dbReference>
<dbReference type="Gene3D" id="3.40.50.180">
    <property type="entry name" value="Methylesterase CheB, C-terminal domain"/>
    <property type="match status" value="1"/>
</dbReference>
<dbReference type="Pfam" id="PF02518">
    <property type="entry name" value="HATPase_c"/>
    <property type="match status" value="1"/>
</dbReference>
<keyword evidence="5" id="KW-0949">S-adenosyl-L-methionine</keyword>
<evidence type="ECO:0000256" key="2">
    <source>
        <dbReference type="ARBA" id="ARBA00001541"/>
    </source>
</evidence>
<dbReference type="Pfam" id="PF01590">
    <property type="entry name" value="GAF"/>
    <property type="match status" value="1"/>
</dbReference>
<feature type="domain" description="PAS" evidence="12">
    <location>
        <begin position="1676"/>
        <end position="1746"/>
    </location>
</feature>
<dbReference type="Gene3D" id="3.30.450.20">
    <property type="entry name" value="PAS domain"/>
    <property type="match status" value="8"/>
</dbReference>
<evidence type="ECO:0000313" key="17">
    <source>
        <dbReference type="Proteomes" id="UP000322887"/>
    </source>
</evidence>
<evidence type="ECO:0000256" key="9">
    <source>
        <dbReference type="SAM" id="Coils"/>
    </source>
</evidence>
<dbReference type="InterPro" id="IPR035965">
    <property type="entry name" value="PAS-like_dom_sf"/>
</dbReference>
<evidence type="ECO:0000256" key="5">
    <source>
        <dbReference type="ARBA" id="ARBA00022691"/>
    </source>
</evidence>
<evidence type="ECO:0000259" key="15">
    <source>
        <dbReference type="PROSITE" id="PS50123"/>
    </source>
</evidence>
<dbReference type="SMART" id="SM00138">
    <property type="entry name" value="MeTrc"/>
    <property type="match status" value="1"/>
</dbReference>
<feature type="domain" description="PAC" evidence="13">
    <location>
        <begin position="1877"/>
        <end position="1929"/>
    </location>
</feature>
<dbReference type="PROSITE" id="PS50123">
    <property type="entry name" value="CHER"/>
    <property type="match status" value="1"/>
</dbReference>
<accession>A0ABX5YJY0</accession>
<feature type="modified residue" description="4-aspartylphosphate" evidence="8">
    <location>
        <position position="2381"/>
    </location>
</feature>
<dbReference type="Gene3D" id="1.10.287.130">
    <property type="match status" value="1"/>
</dbReference>
<dbReference type="PANTHER" id="PTHR24422:SF27">
    <property type="entry name" value="PROTEIN-GLUTAMATE O-METHYLTRANSFERASE"/>
    <property type="match status" value="1"/>
</dbReference>
<dbReference type="InterPro" id="IPR022641">
    <property type="entry name" value="CheR_N"/>
</dbReference>
<dbReference type="PROSITE" id="PS50109">
    <property type="entry name" value="HIS_KIN"/>
    <property type="match status" value="1"/>
</dbReference>
<dbReference type="SUPFAM" id="SSF47384">
    <property type="entry name" value="Homodimeric domain of signal transducing histidine kinase"/>
    <property type="match status" value="1"/>
</dbReference>
<dbReference type="SUPFAM" id="SSF55785">
    <property type="entry name" value="PYP-like sensor domain (PAS domain)"/>
    <property type="match status" value="7"/>
</dbReference>
<dbReference type="GO" id="GO:0004673">
    <property type="term" value="F:protein histidine kinase activity"/>
    <property type="evidence" value="ECO:0007669"/>
    <property type="project" value="UniProtKB-EC"/>
</dbReference>
<evidence type="ECO:0000256" key="1">
    <source>
        <dbReference type="ARBA" id="ARBA00000085"/>
    </source>
</evidence>
<dbReference type="InterPro" id="IPR013767">
    <property type="entry name" value="PAS_fold"/>
</dbReference>
<comment type="catalytic activity">
    <reaction evidence="2">
        <text>L-glutamyl-[protein] + S-adenosyl-L-methionine = [protein]-L-glutamate 5-O-methyl ester + S-adenosyl-L-homocysteine</text>
        <dbReference type="Rhea" id="RHEA:24452"/>
        <dbReference type="Rhea" id="RHEA-COMP:10208"/>
        <dbReference type="Rhea" id="RHEA-COMP:10311"/>
        <dbReference type="ChEBI" id="CHEBI:29973"/>
        <dbReference type="ChEBI" id="CHEBI:57856"/>
        <dbReference type="ChEBI" id="CHEBI:59789"/>
        <dbReference type="ChEBI" id="CHEBI:82795"/>
        <dbReference type="EC" id="2.1.1.80"/>
    </reaction>
</comment>
<dbReference type="InterPro" id="IPR011006">
    <property type="entry name" value="CheY-like_superfamily"/>
</dbReference>
<keyword evidence="3" id="KW-0489">Methyltransferase</keyword>
<dbReference type="SMART" id="SM00086">
    <property type="entry name" value="PAC"/>
    <property type="match status" value="7"/>
</dbReference>
<dbReference type="Gene3D" id="3.30.450.40">
    <property type="match status" value="2"/>
</dbReference>
<dbReference type="Gene3D" id="2.10.70.100">
    <property type="match status" value="1"/>
</dbReference>
<dbReference type="InterPro" id="IPR003594">
    <property type="entry name" value="HATPase_dom"/>
</dbReference>
<keyword evidence="8" id="KW-0597">Phosphoprotein</keyword>
<dbReference type="RefSeq" id="WP_002644730.1">
    <property type="nucleotide sequence ID" value="NZ_CP042910.1"/>
</dbReference>
<evidence type="ECO:0000259" key="11">
    <source>
        <dbReference type="PROSITE" id="PS50110"/>
    </source>
</evidence>
<feature type="domain" description="PAC" evidence="13">
    <location>
        <begin position="1460"/>
        <end position="1510"/>
    </location>
</feature>
<dbReference type="Gene3D" id="3.40.50.150">
    <property type="entry name" value="Vaccinia Virus protein VP39"/>
    <property type="match status" value="1"/>
</dbReference>
<dbReference type="Gene3D" id="3.40.50.2300">
    <property type="match status" value="1"/>
</dbReference>
<evidence type="ECO:0000256" key="4">
    <source>
        <dbReference type="ARBA" id="ARBA00022679"/>
    </source>
</evidence>
<dbReference type="SMART" id="SM00448">
    <property type="entry name" value="REC"/>
    <property type="match status" value="1"/>
</dbReference>
<dbReference type="InterPro" id="IPR005467">
    <property type="entry name" value="His_kinase_dom"/>
</dbReference>
<dbReference type="InterPro" id="IPR000014">
    <property type="entry name" value="PAS"/>
</dbReference>
<evidence type="ECO:0000313" key="16">
    <source>
        <dbReference type="EMBL" id="QEG15993.1"/>
    </source>
</evidence>
<dbReference type="CDD" id="cd00130">
    <property type="entry name" value="PAS"/>
    <property type="match status" value="6"/>
</dbReference>
<dbReference type="Pfam" id="PF08448">
    <property type="entry name" value="PAS_4"/>
    <property type="match status" value="1"/>
</dbReference>